<dbReference type="EMBL" id="BEXA01000003">
    <property type="protein sequence ID" value="GAY73407.1"/>
    <property type="molecule type" value="Genomic_DNA"/>
</dbReference>
<evidence type="ECO:0000256" key="2">
    <source>
        <dbReference type="ARBA" id="ARBA00022679"/>
    </source>
</evidence>
<keyword evidence="2" id="KW-0808">Transferase</keyword>
<protein>
    <recommendedName>
        <fullName evidence="6">Glycosyltransferase family 8 protein</fullName>
    </recommendedName>
</protein>
<dbReference type="Proteomes" id="UP000286974">
    <property type="component" value="Unassembled WGS sequence"/>
</dbReference>
<dbReference type="GO" id="GO:0046872">
    <property type="term" value="F:metal ion binding"/>
    <property type="evidence" value="ECO:0007669"/>
    <property type="project" value="UniProtKB-KW"/>
</dbReference>
<reference evidence="4 5" key="1">
    <citation type="submission" date="2017-11" db="EMBL/GenBank/DDBJ databases">
        <title>Draft Genome Sequence of Lactobacillus curieae NBRC 111893 isolated from Koso, a Japanese sugar-Vegetable Fermented Beverage.</title>
        <authorList>
            <person name="Chiou T.Y."/>
            <person name="Oshima K."/>
            <person name="Suda W."/>
            <person name="Hattori M."/>
            <person name="Takahashi T."/>
        </authorList>
    </citation>
    <scope>NUCLEOTIDE SEQUENCE [LARGE SCALE GENOMIC DNA]</scope>
    <source>
        <strain evidence="4 5">NBRC111893</strain>
    </source>
</reference>
<dbReference type="SUPFAM" id="SSF53448">
    <property type="entry name" value="Nucleotide-diphospho-sugar transferases"/>
    <property type="match status" value="1"/>
</dbReference>
<keyword evidence="5" id="KW-1185">Reference proteome</keyword>
<dbReference type="PANTHER" id="PTHR13778">
    <property type="entry name" value="GLYCOSYLTRANSFERASE 8 DOMAIN-CONTAINING PROTEIN"/>
    <property type="match status" value="1"/>
</dbReference>
<dbReference type="RefSeq" id="WP_125008401.1">
    <property type="nucleotide sequence ID" value="NZ_BEXA01000003.1"/>
</dbReference>
<proteinExistence type="predicted"/>
<dbReference type="GO" id="GO:0016757">
    <property type="term" value="F:glycosyltransferase activity"/>
    <property type="evidence" value="ECO:0007669"/>
    <property type="project" value="UniProtKB-KW"/>
</dbReference>
<sequence length="270" mass="31070">MTSRTIPIFFSVNDRYAAPLAVAIASLIKHANSKDTHYDLIVLYQELSQANQTKLASLATNNITIRFIALDDKFGSRFDNDQNTLRADYKTLTIYYRLFIADMFPEFDKAIYVDADIILRDDIAKLYAIDLMDSIVGATNDRFIATDPVVAAYANDAVGISSQLYVNSGVLLMNLKKFRDTKFTDQFLELLTTYHFTLIAPDQDYLNAIAKHDIYQLPMDWNLETAAMPEEFKPARLVHYNLFEKPWQYKMFPLLMNSGQRLNKLLIMRN</sequence>
<dbReference type="Gene3D" id="3.90.550.10">
    <property type="entry name" value="Spore Coat Polysaccharide Biosynthesis Protein SpsA, Chain A"/>
    <property type="match status" value="1"/>
</dbReference>
<dbReference type="CDD" id="cd04194">
    <property type="entry name" value="GT8_A4GalT_like"/>
    <property type="match status" value="1"/>
</dbReference>
<keyword evidence="3" id="KW-0479">Metal-binding</keyword>
<dbReference type="OrthoDB" id="9798746at2"/>
<dbReference type="InterPro" id="IPR002495">
    <property type="entry name" value="Glyco_trans_8"/>
</dbReference>
<accession>A0A401FM42</accession>
<dbReference type="InterPro" id="IPR029044">
    <property type="entry name" value="Nucleotide-diphossugar_trans"/>
</dbReference>
<organism evidence="4 5">
    <name type="scientific">Lentilactobacillus kosonis</name>
    <dbReference type="NCBI Taxonomy" id="2810561"/>
    <lineage>
        <taxon>Bacteria</taxon>
        <taxon>Bacillati</taxon>
        <taxon>Bacillota</taxon>
        <taxon>Bacilli</taxon>
        <taxon>Lactobacillales</taxon>
        <taxon>Lactobacillaceae</taxon>
        <taxon>Lentilactobacillus</taxon>
    </lineage>
</organism>
<evidence type="ECO:0000256" key="3">
    <source>
        <dbReference type="ARBA" id="ARBA00022723"/>
    </source>
</evidence>
<dbReference type="AlphaFoldDB" id="A0A401FM42"/>
<gene>
    <name evidence="4" type="ORF">NBRC111893_1553</name>
</gene>
<evidence type="ECO:0000313" key="5">
    <source>
        <dbReference type="Proteomes" id="UP000286974"/>
    </source>
</evidence>
<evidence type="ECO:0000313" key="4">
    <source>
        <dbReference type="EMBL" id="GAY73407.1"/>
    </source>
</evidence>
<evidence type="ECO:0008006" key="6">
    <source>
        <dbReference type="Google" id="ProtNLM"/>
    </source>
</evidence>
<dbReference type="PANTHER" id="PTHR13778:SF47">
    <property type="entry name" value="LIPOPOLYSACCHARIDE 1,3-GALACTOSYLTRANSFERASE"/>
    <property type="match status" value="1"/>
</dbReference>
<dbReference type="Pfam" id="PF01501">
    <property type="entry name" value="Glyco_transf_8"/>
    <property type="match status" value="1"/>
</dbReference>
<evidence type="ECO:0000256" key="1">
    <source>
        <dbReference type="ARBA" id="ARBA00022676"/>
    </source>
</evidence>
<dbReference type="InterPro" id="IPR050748">
    <property type="entry name" value="Glycosyltrans_8_dom-fam"/>
</dbReference>
<name>A0A401FM42_9LACO</name>
<comment type="caution">
    <text evidence="4">The sequence shown here is derived from an EMBL/GenBank/DDBJ whole genome shotgun (WGS) entry which is preliminary data.</text>
</comment>
<keyword evidence="1" id="KW-0328">Glycosyltransferase</keyword>